<sequence length="86" mass="9303">MISFEIKGGKEAAAKWLNALQLISREVHVADIRTCALHPATSTHRQLSETELEKSGISAGLIRLSCGIESIQDILADLKQAFTAAQ</sequence>
<proteinExistence type="inferred from homology"/>
<dbReference type="AlphaFoldDB" id="F9Q7R2"/>
<dbReference type="InterPro" id="IPR000277">
    <property type="entry name" value="Cys/Met-Metab_PyrdxlP-dep_enz"/>
</dbReference>
<evidence type="ECO:0000313" key="6">
    <source>
        <dbReference type="Proteomes" id="UP000006235"/>
    </source>
</evidence>
<name>F9Q7R2_9PAST</name>
<dbReference type="Proteomes" id="UP000006235">
    <property type="component" value="Unassembled WGS sequence"/>
</dbReference>
<dbReference type="GO" id="GO:0004124">
    <property type="term" value="F:cysteine synthase activity"/>
    <property type="evidence" value="ECO:0007669"/>
    <property type="project" value="TreeGrafter"/>
</dbReference>
<evidence type="ECO:0000256" key="1">
    <source>
        <dbReference type="ARBA" id="ARBA00001933"/>
    </source>
</evidence>
<dbReference type="PANTHER" id="PTHR43797">
    <property type="entry name" value="HOMOCYSTEINE/CYSTEINE SYNTHASE"/>
    <property type="match status" value="1"/>
</dbReference>
<dbReference type="Pfam" id="PF01053">
    <property type="entry name" value="Cys_Met_Meta_PP"/>
    <property type="match status" value="1"/>
</dbReference>
<dbReference type="Gene3D" id="3.90.1150.10">
    <property type="entry name" value="Aspartate Aminotransferase, domain 1"/>
    <property type="match status" value="1"/>
</dbReference>
<accession>F9Q7R2</accession>
<reference evidence="5 6" key="1">
    <citation type="submission" date="2011-07" db="EMBL/GenBank/DDBJ databases">
        <authorList>
            <person name="Harkins D.M."/>
            <person name="Madupu R."/>
            <person name="Durkin A.S."/>
            <person name="Torralba M."/>
            <person name="Methe B."/>
            <person name="Sutton G.G."/>
            <person name="Nelson K.E."/>
        </authorList>
    </citation>
    <scope>NUCLEOTIDE SEQUENCE [LARGE SCALE GENOMIC DNA]</scope>
    <source>
        <strain evidence="5 6">HK 85</strain>
    </source>
</reference>
<comment type="cofactor">
    <cofactor evidence="1 4">
        <name>pyridoxal 5'-phosphate</name>
        <dbReference type="ChEBI" id="CHEBI:597326"/>
    </cofactor>
</comment>
<dbReference type="PANTHER" id="PTHR43797:SF3">
    <property type="entry name" value="O-ACETYLHOMOSERINE SULFHYDRYLASE"/>
    <property type="match status" value="1"/>
</dbReference>
<dbReference type="InterPro" id="IPR006235">
    <property type="entry name" value="OAc-hSer/O-AcSer_sulfhydrylase"/>
</dbReference>
<keyword evidence="3 4" id="KW-0663">Pyridoxal phosphate</keyword>
<evidence type="ECO:0000256" key="2">
    <source>
        <dbReference type="ARBA" id="ARBA00009077"/>
    </source>
</evidence>
<dbReference type="RefSeq" id="WP_007242078.1">
    <property type="nucleotide sequence ID" value="NZ_AFUV01000007.1"/>
</dbReference>
<dbReference type="GO" id="GO:0003961">
    <property type="term" value="F:O-acetylhomoserine aminocarboxypropyltransferase activity"/>
    <property type="evidence" value="ECO:0007669"/>
    <property type="project" value="TreeGrafter"/>
</dbReference>
<dbReference type="GO" id="GO:0030170">
    <property type="term" value="F:pyridoxal phosphate binding"/>
    <property type="evidence" value="ECO:0007669"/>
    <property type="project" value="InterPro"/>
</dbReference>
<evidence type="ECO:0000256" key="3">
    <source>
        <dbReference type="ARBA" id="ARBA00022898"/>
    </source>
</evidence>
<dbReference type="SUPFAM" id="SSF53383">
    <property type="entry name" value="PLP-dependent transferases"/>
    <property type="match status" value="1"/>
</dbReference>
<organism evidence="5 6">
    <name type="scientific">Haemophilus pittmaniae HK 85</name>
    <dbReference type="NCBI Taxonomy" id="1035188"/>
    <lineage>
        <taxon>Bacteria</taxon>
        <taxon>Pseudomonadati</taxon>
        <taxon>Pseudomonadota</taxon>
        <taxon>Gammaproteobacteria</taxon>
        <taxon>Pasteurellales</taxon>
        <taxon>Pasteurellaceae</taxon>
        <taxon>Haemophilus</taxon>
    </lineage>
</organism>
<comment type="caution">
    <text evidence="5">The sequence shown here is derived from an EMBL/GenBank/DDBJ whole genome shotgun (WGS) entry which is preliminary data.</text>
</comment>
<dbReference type="GO" id="GO:0006535">
    <property type="term" value="P:cysteine biosynthetic process from serine"/>
    <property type="evidence" value="ECO:0007669"/>
    <property type="project" value="TreeGrafter"/>
</dbReference>
<dbReference type="GO" id="GO:0071269">
    <property type="term" value="P:L-homocysteine biosynthetic process"/>
    <property type="evidence" value="ECO:0007669"/>
    <property type="project" value="TreeGrafter"/>
</dbReference>
<protein>
    <submittedName>
        <fullName evidence="5">Cys/Met metabolism PLP-dependent enzyme domain protein</fullName>
    </submittedName>
</protein>
<dbReference type="InterPro" id="IPR015422">
    <property type="entry name" value="PyrdxlP-dep_Trfase_small"/>
</dbReference>
<comment type="similarity">
    <text evidence="2 4">Belongs to the trans-sulfuration enzymes family.</text>
</comment>
<dbReference type="GO" id="GO:0005737">
    <property type="term" value="C:cytoplasm"/>
    <property type="evidence" value="ECO:0007669"/>
    <property type="project" value="TreeGrafter"/>
</dbReference>
<gene>
    <name evidence="5" type="ORF">HMPREF9952_1662</name>
</gene>
<evidence type="ECO:0000256" key="4">
    <source>
        <dbReference type="RuleBase" id="RU362118"/>
    </source>
</evidence>
<dbReference type="STRING" id="1035188.HMPREF9952_1662"/>
<dbReference type="InterPro" id="IPR015424">
    <property type="entry name" value="PyrdxlP-dep_Trfase"/>
</dbReference>
<dbReference type="GO" id="GO:0019346">
    <property type="term" value="P:transsulfuration"/>
    <property type="evidence" value="ECO:0007669"/>
    <property type="project" value="InterPro"/>
</dbReference>
<evidence type="ECO:0000313" key="5">
    <source>
        <dbReference type="EMBL" id="EGV06334.1"/>
    </source>
</evidence>
<dbReference type="EMBL" id="AFUV01000007">
    <property type="protein sequence ID" value="EGV06334.1"/>
    <property type="molecule type" value="Genomic_DNA"/>
</dbReference>